<evidence type="ECO:0000256" key="1">
    <source>
        <dbReference type="ARBA" id="ARBA00022553"/>
    </source>
</evidence>
<evidence type="ECO:0000259" key="3">
    <source>
        <dbReference type="PROSITE" id="PS50110"/>
    </source>
</evidence>
<keyword evidence="1 2" id="KW-0597">Phosphoprotein</keyword>
<proteinExistence type="predicted"/>
<name>A0A2N6CU36_9GAMM</name>
<evidence type="ECO:0000313" key="5">
    <source>
        <dbReference type="Proteomes" id="UP000235015"/>
    </source>
</evidence>
<dbReference type="SUPFAM" id="SSF52172">
    <property type="entry name" value="CheY-like"/>
    <property type="match status" value="1"/>
</dbReference>
<evidence type="ECO:0000256" key="2">
    <source>
        <dbReference type="PROSITE-ProRule" id="PRU00169"/>
    </source>
</evidence>
<dbReference type="Gene3D" id="3.40.50.2300">
    <property type="match status" value="1"/>
</dbReference>
<dbReference type="Pfam" id="PF00072">
    <property type="entry name" value="Response_reg"/>
    <property type="match status" value="1"/>
</dbReference>
<dbReference type="InterPro" id="IPR050595">
    <property type="entry name" value="Bact_response_regulator"/>
</dbReference>
<dbReference type="PANTHER" id="PTHR44591:SF3">
    <property type="entry name" value="RESPONSE REGULATORY DOMAIN-CONTAINING PROTEIN"/>
    <property type="match status" value="1"/>
</dbReference>
<dbReference type="SMART" id="SM00448">
    <property type="entry name" value="REC"/>
    <property type="match status" value="1"/>
</dbReference>
<dbReference type="RefSeq" id="WP_273440278.1">
    <property type="nucleotide sequence ID" value="NZ_PKUN01000023.1"/>
</dbReference>
<comment type="caution">
    <text evidence="4">The sequence shown here is derived from an EMBL/GenBank/DDBJ whole genome shotgun (WGS) entry which is preliminary data.</text>
</comment>
<dbReference type="InterPro" id="IPR011006">
    <property type="entry name" value="CheY-like_superfamily"/>
</dbReference>
<dbReference type="STRING" id="1111735.GCA_000428045_02090"/>
<dbReference type="PANTHER" id="PTHR44591">
    <property type="entry name" value="STRESS RESPONSE REGULATOR PROTEIN 1"/>
    <property type="match status" value="1"/>
</dbReference>
<sequence length="126" mass="14269">MAGHTLLLLEDDEPLREYYSLSLQAHHYEVIQADNSKDILKLVERYQPALIITDLVMPDHDGLEGIFKLISEYKIPMIVISAYPEFIQLAKPVVATTYVKPLSADALVRAVENILNPRTHTQQNGK</sequence>
<dbReference type="GO" id="GO:0000160">
    <property type="term" value="P:phosphorelay signal transduction system"/>
    <property type="evidence" value="ECO:0007669"/>
    <property type="project" value="InterPro"/>
</dbReference>
<organism evidence="4 5">
    <name type="scientific">Sedimenticola selenatireducens</name>
    <dbReference type="NCBI Taxonomy" id="191960"/>
    <lineage>
        <taxon>Bacteria</taxon>
        <taxon>Pseudomonadati</taxon>
        <taxon>Pseudomonadota</taxon>
        <taxon>Gammaproteobacteria</taxon>
        <taxon>Chromatiales</taxon>
        <taxon>Sedimenticolaceae</taxon>
        <taxon>Sedimenticola</taxon>
    </lineage>
</organism>
<reference evidence="4 5" key="1">
    <citation type="submission" date="2017-11" db="EMBL/GenBank/DDBJ databases">
        <title>Genome-resolved metagenomics identifies genetic mobility, metabolic interactions, and unexpected diversity in perchlorate-reducing communities.</title>
        <authorList>
            <person name="Barnum T.P."/>
            <person name="Figueroa I.A."/>
            <person name="Carlstrom C.I."/>
            <person name="Lucas L.N."/>
            <person name="Engelbrektson A.L."/>
            <person name="Coates J.D."/>
        </authorList>
    </citation>
    <scope>NUCLEOTIDE SEQUENCE [LARGE SCALE GENOMIC DNA]</scope>
    <source>
        <strain evidence="4">BM301</strain>
    </source>
</reference>
<evidence type="ECO:0000313" key="4">
    <source>
        <dbReference type="EMBL" id="PLX60676.1"/>
    </source>
</evidence>
<protein>
    <recommendedName>
        <fullName evidence="3">Response regulatory domain-containing protein</fullName>
    </recommendedName>
</protein>
<feature type="modified residue" description="4-aspartylphosphate" evidence="2">
    <location>
        <position position="54"/>
    </location>
</feature>
<dbReference type="InterPro" id="IPR001789">
    <property type="entry name" value="Sig_transdc_resp-reg_receiver"/>
</dbReference>
<dbReference type="EMBL" id="PKUN01000023">
    <property type="protein sequence ID" value="PLX60676.1"/>
    <property type="molecule type" value="Genomic_DNA"/>
</dbReference>
<dbReference type="AlphaFoldDB" id="A0A2N6CU36"/>
<accession>A0A2N6CU36</accession>
<dbReference type="Proteomes" id="UP000235015">
    <property type="component" value="Unassembled WGS sequence"/>
</dbReference>
<feature type="domain" description="Response regulatory" evidence="3">
    <location>
        <begin position="5"/>
        <end position="115"/>
    </location>
</feature>
<dbReference type="PROSITE" id="PS50110">
    <property type="entry name" value="RESPONSE_REGULATORY"/>
    <property type="match status" value="1"/>
</dbReference>
<gene>
    <name evidence="4" type="ORF">C0630_14625</name>
</gene>